<keyword evidence="3" id="KW-0326">Glycosidase</keyword>
<dbReference type="EC" id="3.2.1.166" evidence="3"/>
<dbReference type="Pfam" id="PF03662">
    <property type="entry name" value="Glyco_hydro_79n"/>
    <property type="match status" value="1"/>
</dbReference>
<dbReference type="PANTHER" id="PTHR46145">
    <property type="entry name" value="HEPARANASE"/>
    <property type="match status" value="1"/>
</dbReference>
<keyword evidence="2" id="KW-0732">Signal</keyword>
<comment type="caution">
    <text evidence="3">The sequence shown here is derived from an EMBL/GenBank/DDBJ whole genome shotgun (WGS) entry which is preliminary data.</text>
</comment>
<evidence type="ECO:0000313" key="4">
    <source>
        <dbReference type="Proteomes" id="UP000596742"/>
    </source>
</evidence>
<protein>
    <submittedName>
        <fullName evidence="3">Heparanase 1</fullName>
        <ecNumber evidence="3">3.2.1.166</ecNumber>
    </submittedName>
</protein>
<name>A0A8B6EFV1_MYTGA</name>
<organism evidence="3 4">
    <name type="scientific">Mytilus galloprovincialis</name>
    <name type="common">Mediterranean mussel</name>
    <dbReference type="NCBI Taxonomy" id="29158"/>
    <lineage>
        <taxon>Eukaryota</taxon>
        <taxon>Metazoa</taxon>
        <taxon>Spiralia</taxon>
        <taxon>Lophotrochozoa</taxon>
        <taxon>Mollusca</taxon>
        <taxon>Bivalvia</taxon>
        <taxon>Autobranchia</taxon>
        <taxon>Pteriomorphia</taxon>
        <taxon>Mytilida</taxon>
        <taxon>Mytiloidea</taxon>
        <taxon>Mytilidae</taxon>
        <taxon>Mytilinae</taxon>
        <taxon>Mytilus</taxon>
    </lineage>
</organism>
<comment type="similarity">
    <text evidence="1">Belongs to the glycosyl hydrolase 79 family.</text>
</comment>
<proteinExistence type="inferred from homology"/>
<dbReference type="SUPFAM" id="SSF51445">
    <property type="entry name" value="(Trans)glycosidases"/>
    <property type="match status" value="1"/>
</dbReference>
<dbReference type="GO" id="GO:0016020">
    <property type="term" value="C:membrane"/>
    <property type="evidence" value="ECO:0007669"/>
    <property type="project" value="InterPro"/>
</dbReference>
<accession>A0A8B6EFV1</accession>
<dbReference type="InterPro" id="IPR017853">
    <property type="entry name" value="GH"/>
</dbReference>
<reference evidence="3" key="1">
    <citation type="submission" date="2018-11" db="EMBL/GenBank/DDBJ databases">
        <authorList>
            <person name="Alioto T."/>
            <person name="Alioto T."/>
        </authorList>
    </citation>
    <scope>NUCLEOTIDE SEQUENCE</scope>
</reference>
<dbReference type="OrthoDB" id="10066041at2759"/>
<feature type="chain" id="PRO_5033056623" evidence="2">
    <location>
        <begin position="20"/>
        <end position="500"/>
    </location>
</feature>
<dbReference type="InterPro" id="IPR005199">
    <property type="entry name" value="Glyco_hydro_79"/>
</dbReference>
<dbReference type="GO" id="GO:0005615">
    <property type="term" value="C:extracellular space"/>
    <property type="evidence" value="ECO:0007669"/>
    <property type="project" value="TreeGrafter"/>
</dbReference>
<dbReference type="GO" id="GO:0031012">
    <property type="term" value="C:extracellular matrix"/>
    <property type="evidence" value="ECO:0007669"/>
    <property type="project" value="TreeGrafter"/>
</dbReference>
<keyword evidence="3" id="KW-0378">Hydrolase</keyword>
<dbReference type="EMBL" id="UYJE01005027">
    <property type="protein sequence ID" value="VDI33357.1"/>
    <property type="molecule type" value="Genomic_DNA"/>
</dbReference>
<evidence type="ECO:0000256" key="1">
    <source>
        <dbReference type="ARBA" id="ARBA00009800"/>
    </source>
</evidence>
<feature type="signal peptide" evidence="2">
    <location>
        <begin position="1"/>
        <end position="19"/>
    </location>
</feature>
<keyword evidence="4" id="KW-1185">Reference proteome</keyword>
<sequence length="500" mass="56091">MLYKTILLFVLSMMKMTYSEYGTTSVKIDTDTVLETIPDRFLSVTLDTSTIQANWATLNLSSPKVHLLAKALSPCYLRVGGSSADYLQFNQSSESGRYPKVSKEFMLTDHINNKLTNFTMIPRQWDELNHFVEEVGWDLIFDLNSLLRQNGQWSPANAKQLMDYTTQKGYKIAGWELGNEPDVYKDVGINITGSQRAKDYNILHSLLNHYPQWRDSVVIGPSVTMLVKQISRKYLQDFVDAGGPDIVTNPTFHHYYAHGPSMTVPKFMSPDILSNLPWQINVAKKIAPSPLYGKFWLGETSSAWGGGAAGLTDRYVAGFMWLDKLGISASLGVDVVVRQTFYGGNYGLIDTKTSNPNPDFWLSLLYKKLVGRSVFNVTMENKTGYVRMYTHCTNTQRSGYKPGSITVYGMNLRSEPTTVVFPQFKPDIKLHLYLMEPVGVDSLKSQTVALNGRTLSLNPDFSLPSMDYPEVVTSNFTFPQESFGFIVIPDANVATCKVSS</sequence>
<dbReference type="Gene3D" id="3.20.20.80">
    <property type="entry name" value="Glycosidases"/>
    <property type="match status" value="1"/>
</dbReference>
<dbReference type="AlphaFoldDB" id="A0A8B6EFV1"/>
<evidence type="ECO:0000313" key="3">
    <source>
        <dbReference type="EMBL" id="VDI33357.1"/>
    </source>
</evidence>
<dbReference type="GO" id="GO:0016798">
    <property type="term" value="F:hydrolase activity, acting on glycosyl bonds"/>
    <property type="evidence" value="ECO:0007669"/>
    <property type="project" value="UniProtKB-KW"/>
</dbReference>
<evidence type="ECO:0000256" key="2">
    <source>
        <dbReference type="SAM" id="SignalP"/>
    </source>
</evidence>
<gene>
    <name evidence="3" type="ORF">MGAL_10B005819</name>
</gene>
<dbReference type="Proteomes" id="UP000596742">
    <property type="component" value="Unassembled WGS sequence"/>
</dbReference>
<dbReference type="PANTHER" id="PTHR46145:SF4">
    <property type="entry name" value="HEPARANASE"/>
    <property type="match status" value="1"/>
</dbReference>